<dbReference type="EMBL" id="CAAALY010063007">
    <property type="protein sequence ID" value="VEL23641.1"/>
    <property type="molecule type" value="Genomic_DNA"/>
</dbReference>
<protein>
    <submittedName>
        <fullName evidence="1">Uncharacterized protein</fullName>
    </submittedName>
</protein>
<organism evidence="1 2">
    <name type="scientific">Protopolystoma xenopodis</name>
    <dbReference type="NCBI Taxonomy" id="117903"/>
    <lineage>
        <taxon>Eukaryota</taxon>
        <taxon>Metazoa</taxon>
        <taxon>Spiralia</taxon>
        <taxon>Lophotrochozoa</taxon>
        <taxon>Platyhelminthes</taxon>
        <taxon>Monogenea</taxon>
        <taxon>Polyopisthocotylea</taxon>
        <taxon>Polystomatidea</taxon>
        <taxon>Polystomatidae</taxon>
        <taxon>Protopolystoma</taxon>
    </lineage>
</organism>
<dbReference type="Proteomes" id="UP000784294">
    <property type="component" value="Unassembled WGS sequence"/>
</dbReference>
<name>A0A448WYY4_9PLAT</name>
<evidence type="ECO:0000313" key="2">
    <source>
        <dbReference type="Proteomes" id="UP000784294"/>
    </source>
</evidence>
<evidence type="ECO:0000313" key="1">
    <source>
        <dbReference type="EMBL" id="VEL23641.1"/>
    </source>
</evidence>
<reference evidence="1" key="1">
    <citation type="submission" date="2018-11" db="EMBL/GenBank/DDBJ databases">
        <authorList>
            <consortium name="Pathogen Informatics"/>
        </authorList>
    </citation>
    <scope>NUCLEOTIDE SEQUENCE</scope>
</reference>
<dbReference type="AlphaFoldDB" id="A0A448WYY4"/>
<proteinExistence type="predicted"/>
<sequence>MKEGFSTFGSAWKPISFSDRDHFFYSPQLLSPLLVMITLNFKLLQGSNSSILCSLNIVVMSPSLLQLTVDHVHSLLSLLYYRIQYFAAATAFFTPTRPRTGPSQGLRMRRINSGMLLIVMATVLQMTDTKTRPNRQHFSYRPTRKEGLITFGLPPQVETLFLFHSDSFCSPRL</sequence>
<accession>A0A448WYY4</accession>
<gene>
    <name evidence="1" type="ORF">PXEA_LOCUS17081</name>
</gene>
<keyword evidence="2" id="KW-1185">Reference proteome</keyword>
<comment type="caution">
    <text evidence="1">The sequence shown here is derived from an EMBL/GenBank/DDBJ whole genome shotgun (WGS) entry which is preliminary data.</text>
</comment>